<gene>
    <name evidence="3" type="primary">LOC104215038</name>
</gene>
<dbReference type="Pfam" id="PF07727">
    <property type="entry name" value="RVT_2"/>
    <property type="match status" value="1"/>
</dbReference>
<evidence type="ECO:0000313" key="3">
    <source>
        <dbReference type="RefSeq" id="XP_009763080.1"/>
    </source>
</evidence>
<proteinExistence type="predicted"/>
<sequence length="104" mass="11700">MKAELYALEENKTLIIMPLPPGKKIPQGFASKGESGMVCKLIKSLYGLKQASRQWNVKLVDALVQSGNNKGLILETKRYSAASIQDKRSRRIEVLLRNRVCKIQ</sequence>
<accession>A0A1U7VMI9</accession>
<reference evidence="3" key="2">
    <citation type="submission" date="2025-08" db="UniProtKB">
        <authorList>
            <consortium name="RefSeq"/>
        </authorList>
    </citation>
    <scope>IDENTIFICATION</scope>
    <source>
        <tissue evidence="3">Leaf</tissue>
    </source>
</reference>
<organism evidence="2 3">
    <name type="scientific">Nicotiana sylvestris</name>
    <name type="common">Wood tobacco</name>
    <name type="synonym">South American tobacco</name>
    <dbReference type="NCBI Taxonomy" id="4096"/>
    <lineage>
        <taxon>Eukaryota</taxon>
        <taxon>Viridiplantae</taxon>
        <taxon>Streptophyta</taxon>
        <taxon>Embryophyta</taxon>
        <taxon>Tracheophyta</taxon>
        <taxon>Spermatophyta</taxon>
        <taxon>Magnoliopsida</taxon>
        <taxon>eudicotyledons</taxon>
        <taxon>Gunneridae</taxon>
        <taxon>Pentapetalae</taxon>
        <taxon>asterids</taxon>
        <taxon>lamiids</taxon>
        <taxon>Solanales</taxon>
        <taxon>Solanaceae</taxon>
        <taxon>Nicotianoideae</taxon>
        <taxon>Nicotianeae</taxon>
        <taxon>Nicotiana</taxon>
    </lineage>
</organism>
<keyword evidence="2" id="KW-1185">Reference proteome</keyword>
<dbReference type="AlphaFoldDB" id="A0A1U7VMI9"/>
<evidence type="ECO:0000313" key="2">
    <source>
        <dbReference type="Proteomes" id="UP000189701"/>
    </source>
</evidence>
<dbReference type="InterPro" id="IPR013103">
    <property type="entry name" value="RVT_2"/>
</dbReference>
<feature type="domain" description="Reverse transcriptase Ty1/copia-type" evidence="1">
    <location>
        <begin position="24"/>
        <end position="69"/>
    </location>
</feature>
<reference evidence="2" key="1">
    <citation type="journal article" date="2013" name="Genome Biol.">
        <title>Reference genomes and transcriptomes of Nicotiana sylvestris and Nicotiana tomentosiformis.</title>
        <authorList>
            <person name="Sierro N."/>
            <person name="Battey J.N."/>
            <person name="Ouadi S."/>
            <person name="Bovet L."/>
            <person name="Goepfert S."/>
            <person name="Bakaher N."/>
            <person name="Peitsch M.C."/>
            <person name="Ivanov N.V."/>
        </authorList>
    </citation>
    <scope>NUCLEOTIDE SEQUENCE [LARGE SCALE GENOMIC DNA]</scope>
</reference>
<dbReference type="Proteomes" id="UP000189701">
    <property type="component" value="Unplaced"/>
</dbReference>
<name>A0A1U7VMI9_NICSY</name>
<protein>
    <submittedName>
        <fullName evidence="3">Uncharacterized protein LOC104215038</fullName>
    </submittedName>
</protein>
<dbReference type="RefSeq" id="XP_009763080.1">
    <property type="nucleotide sequence ID" value="XM_009764778.1"/>
</dbReference>
<evidence type="ECO:0000259" key="1">
    <source>
        <dbReference type="Pfam" id="PF07727"/>
    </source>
</evidence>